<evidence type="ECO:0000256" key="1">
    <source>
        <dbReference type="SAM" id="Phobius"/>
    </source>
</evidence>
<dbReference type="InterPro" id="IPR036147">
    <property type="entry name" value="Anti-sigma_E_RseA_N_sf"/>
</dbReference>
<dbReference type="PANTHER" id="PTHR38104:SF1">
    <property type="entry name" value="ANTI-SIGMA-E FACTOR RSEA"/>
    <property type="match status" value="1"/>
</dbReference>
<keyword evidence="1" id="KW-0812">Transmembrane</keyword>
<dbReference type="CDD" id="cd16328">
    <property type="entry name" value="RseA_N"/>
    <property type="match status" value="1"/>
</dbReference>
<dbReference type="InterPro" id="IPR005572">
    <property type="entry name" value="Anti-sigma_E_RseA_N"/>
</dbReference>
<dbReference type="STRING" id="1581680.BN1209_1083"/>
<evidence type="ECO:0000259" key="2">
    <source>
        <dbReference type="Pfam" id="PF03872"/>
    </source>
</evidence>
<dbReference type="PANTHER" id="PTHR38104">
    <property type="match status" value="1"/>
</dbReference>
<dbReference type="KEGG" id="mbac:BN1209_1083"/>
<evidence type="ECO:0000313" key="3">
    <source>
        <dbReference type="EMBL" id="CEN56124.1"/>
    </source>
</evidence>
<keyword evidence="1" id="KW-0472">Membrane</keyword>
<dbReference type="HOGENOM" id="CLU_081225_1_1_4"/>
<dbReference type="EMBL" id="LN794158">
    <property type="protein sequence ID" value="CEN56124.1"/>
    <property type="molecule type" value="Genomic_DNA"/>
</dbReference>
<name>A0A0B7IYI3_9PROT</name>
<feature type="transmembrane region" description="Helical" evidence="1">
    <location>
        <begin position="85"/>
        <end position="104"/>
    </location>
</feature>
<sequence length="156" mass="16963">MKEKISALIDNDLAIEDAEFLMTALKANKDLAASWSTYHLIGDVLRGNDVLRHDVTKNIMREISKQPTVLAPRASSNKLNTNKPVIWSVAASVAAVLFVGLVVLKNQSHESTTGSIEIAQAVPAEYLRAHQSMSPSNAAYFIQPASFSSTNQLQAK</sequence>
<gene>
    <name evidence="3" type="primary">rseA</name>
    <name evidence="3" type="ORF">BN1209_1083</name>
</gene>
<dbReference type="InterPro" id="IPR052383">
    <property type="entry name" value="Anti-sigma-E_RseA-like"/>
</dbReference>
<dbReference type="Pfam" id="PF03872">
    <property type="entry name" value="RseA_N"/>
    <property type="match status" value="1"/>
</dbReference>
<keyword evidence="4" id="KW-1185">Reference proteome</keyword>
<evidence type="ECO:0000313" key="4">
    <source>
        <dbReference type="Proteomes" id="UP000056322"/>
    </source>
</evidence>
<feature type="domain" description="Anti sigma-E protein RseA N-terminal" evidence="2">
    <location>
        <begin position="2"/>
        <end position="76"/>
    </location>
</feature>
<keyword evidence="1" id="KW-1133">Transmembrane helix</keyword>
<dbReference type="OrthoDB" id="8561243at2"/>
<dbReference type="GO" id="GO:0016989">
    <property type="term" value="F:sigma factor antagonist activity"/>
    <property type="evidence" value="ECO:0007669"/>
    <property type="project" value="InterPro"/>
</dbReference>
<dbReference type="RefSeq" id="WP_045751290.1">
    <property type="nucleotide sequence ID" value="NZ_LN794158.1"/>
</dbReference>
<protein>
    <submittedName>
        <fullName evidence="3">Anti sigma-E protein, RseA</fullName>
    </submittedName>
</protein>
<reference evidence="4" key="1">
    <citation type="submission" date="2014-12" db="EMBL/GenBank/DDBJ databases">
        <authorList>
            <person name="Salcher M.M."/>
        </authorList>
    </citation>
    <scope>NUCLEOTIDE SEQUENCE [LARGE SCALE GENOMIC DNA]</scope>
    <source>
        <strain evidence="4">MMS-10A-171</strain>
    </source>
</reference>
<accession>A0A0B7IYI3</accession>
<dbReference type="Gene3D" id="1.10.10.880">
    <property type="entry name" value="Anti sigma-E protein RseA, N-terminal domain"/>
    <property type="match status" value="1"/>
</dbReference>
<organism evidence="3 4">
    <name type="scientific">Candidatus Methylopumilus turicensis</name>
    <dbReference type="NCBI Taxonomy" id="1581680"/>
    <lineage>
        <taxon>Bacteria</taxon>
        <taxon>Pseudomonadati</taxon>
        <taxon>Pseudomonadota</taxon>
        <taxon>Betaproteobacteria</taxon>
        <taxon>Nitrosomonadales</taxon>
        <taxon>Methylophilaceae</taxon>
        <taxon>Candidatus Methylopumilus</taxon>
    </lineage>
</organism>
<dbReference type="AlphaFoldDB" id="A0A0B7IYI3"/>
<dbReference type="Proteomes" id="UP000056322">
    <property type="component" value="Chromosome 1"/>
</dbReference>
<dbReference type="SUPFAM" id="SSF89069">
    <property type="entry name" value="N-terminal, cytoplasmic domain of anti-sigmaE factor RseA"/>
    <property type="match status" value="1"/>
</dbReference>
<proteinExistence type="predicted"/>